<dbReference type="OMA" id="DWQIKGT"/>
<feature type="transmembrane region" description="Helical" evidence="5">
    <location>
        <begin position="254"/>
        <end position="272"/>
    </location>
</feature>
<keyword evidence="7" id="KW-1185">Reference proteome</keyword>
<dbReference type="HOGENOM" id="CLU_013661_0_0_1"/>
<evidence type="ECO:0000256" key="4">
    <source>
        <dbReference type="ARBA" id="ARBA00023136"/>
    </source>
</evidence>
<feature type="transmembrane region" description="Helical" evidence="5">
    <location>
        <begin position="183"/>
        <end position="200"/>
    </location>
</feature>
<proteinExistence type="predicted"/>
<dbReference type="Pfam" id="PF13520">
    <property type="entry name" value="AA_permease_2"/>
    <property type="match status" value="1"/>
</dbReference>
<evidence type="ECO:0000313" key="7">
    <source>
        <dbReference type="Proteomes" id="UP000030104"/>
    </source>
</evidence>
<feature type="transmembrane region" description="Helical" evidence="5">
    <location>
        <begin position="94"/>
        <end position="117"/>
    </location>
</feature>
<dbReference type="PhylomeDB" id="A0A0A2LGW1"/>
<dbReference type="OrthoDB" id="5982228at2759"/>
<evidence type="ECO:0000256" key="1">
    <source>
        <dbReference type="ARBA" id="ARBA00004141"/>
    </source>
</evidence>
<feature type="transmembrane region" description="Helical" evidence="5">
    <location>
        <begin position="59"/>
        <end position="82"/>
    </location>
</feature>
<dbReference type="Proteomes" id="UP000030104">
    <property type="component" value="Unassembled WGS sequence"/>
</dbReference>
<sequence>MAWRRSSNKPPAAFSTAVEGQTGEVTAAVGRYIGETGGNNAAITYQDPSGAPVEHDSPLGYSVGPVTITLLNITMMIGAGIYSTPSSILSGTGSVGVSLVYWTLGYLICLASGAVYLEFTAYFPSRSGSEVVFLEQAYPNPKWLFPTTFAAQSVILSFGSANATVMAKYLIAISGHTGINWQIKGTALACYSLATLTLVFNTKYAYWFSNAVGVVKVLTLLFVIVTGFVVLGGNTKVENPTANFHDAWSGSSTASAYGFTTALYRIIFSYGGYNNAFNVANEVKNPVKSLKIYATVALTTVYVLYMFANIAFFAAIPKEEIESSDLTTASLFFEKVFGSSGAVRGLNFLIALASFAVPAGDAFTFVNDLRIIPSAVFSLAMALGIYIVRWRRKQANLPEPEFKAWNVVIIFNVLVQLYLLVMPWYPPAGGQYAGDVSFWYGTSAVTGVGILLLCGIYYYVWAFLIPNWKGYRLRQEPLKLDGGVQSNQLRKVPVSELAEWDATHDAAGRLIESPVEIHIQVKGNDV</sequence>
<comment type="subcellular location">
    <subcellularLocation>
        <location evidence="1">Membrane</location>
        <topology evidence="1">Multi-pass membrane protein</topology>
    </subcellularLocation>
</comment>
<keyword evidence="4 5" id="KW-0472">Membrane</keyword>
<protein>
    <submittedName>
        <fullName evidence="6">Amino acid/polyamine transporter I</fullName>
    </submittedName>
</protein>
<keyword evidence="2 5" id="KW-0812">Transmembrane</keyword>
<evidence type="ECO:0000256" key="5">
    <source>
        <dbReference type="SAM" id="Phobius"/>
    </source>
</evidence>
<dbReference type="STRING" id="40296.A0A0A2LGW1"/>
<keyword evidence="3 5" id="KW-1133">Transmembrane helix</keyword>
<dbReference type="Gene3D" id="1.20.1740.10">
    <property type="entry name" value="Amino acid/polyamine transporter I"/>
    <property type="match status" value="1"/>
</dbReference>
<feature type="transmembrane region" description="Helical" evidence="5">
    <location>
        <begin position="371"/>
        <end position="390"/>
    </location>
</feature>
<feature type="transmembrane region" description="Helical" evidence="5">
    <location>
        <begin position="402"/>
        <end position="425"/>
    </location>
</feature>
<feature type="transmembrane region" description="Helical" evidence="5">
    <location>
        <begin position="206"/>
        <end position="233"/>
    </location>
</feature>
<dbReference type="PANTHER" id="PTHR11785">
    <property type="entry name" value="AMINO ACID TRANSPORTER"/>
    <property type="match status" value="1"/>
</dbReference>
<dbReference type="PANTHER" id="PTHR11785:SF353">
    <property type="entry name" value="METHIONINE TRANSPORTER (EUROFUNG)"/>
    <property type="match status" value="1"/>
</dbReference>
<organism evidence="6 7">
    <name type="scientific">Penicillium italicum</name>
    <name type="common">Blue mold</name>
    <dbReference type="NCBI Taxonomy" id="40296"/>
    <lineage>
        <taxon>Eukaryota</taxon>
        <taxon>Fungi</taxon>
        <taxon>Dikarya</taxon>
        <taxon>Ascomycota</taxon>
        <taxon>Pezizomycotina</taxon>
        <taxon>Eurotiomycetes</taxon>
        <taxon>Eurotiomycetidae</taxon>
        <taxon>Eurotiales</taxon>
        <taxon>Aspergillaceae</taxon>
        <taxon>Penicillium</taxon>
    </lineage>
</organism>
<dbReference type="AlphaFoldDB" id="A0A0A2LGW1"/>
<reference evidence="6 7" key="1">
    <citation type="journal article" date="2015" name="Mol. Plant Microbe Interact.">
        <title>Genome, transcriptome, and functional analyses of Penicillium expansum provide new insights into secondary metabolism and pathogenicity.</title>
        <authorList>
            <person name="Ballester A.R."/>
            <person name="Marcet-Houben M."/>
            <person name="Levin E."/>
            <person name="Sela N."/>
            <person name="Selma-Lazaro C."/>
            <person name="Carmona L."/>
            <person name="Wisniewski M."/>
            <person name="Droby S."/>
            <person name="Gonzalez-Candelas L."/>
            <person name="Gabaldon T."/>
        </authorList>
    </citation>
    <scope>NUCLEOTIDE SEQUENCE [LARGE SCALE GENOMIC DNA]</scope>
    <source>
        <strain evidence="6 7">PHI-1</strain>
    </source>
</reference>
<dbReference type="EMBL" id="JQGA01000428">
    <property type="protein sequence ID" value="KGO75815.1"/>
    <property type="molecule type" value="Genomic_DNA"/>
</dbReference>
<evidence type="ECO:0000256" key="3">
    <source>
        <dbReference type="ARBA" id="ARBA00022989"/>
    </source>
</evidence>
<dbReference type="GO" id="GO:0015179">
    <property type="term" value="F:L-amino acid transmembrane transporter activity"/>
    <property type="evidence" value="ECO:0007669"/>
    <property type="project" value="TreeGrafter"/>
</dbReference>
<gene>
    <name evidence="6" type="ORF">PITC_032610</name>
</gene>
<name>A0A0A2LGW1_PENIT</name>
<accession>A0A0A2LGW1</accession>
<evidence type="ECO:0000256" key="2">
    <source>
        <dbReference type="ARBA" id="ARBA00022692"/>
    </source>
</evidence>
<dbReference type="InterPro" id="IPR050598">
    <property type="entry name" value="AminoAcid_Transporter"/>
</dbReference>
<feature type="transmembrane region" description="Helical" evidence="5">
    <location>
        <begin position="149"/>
        <end position="171"/>
    </location>
</feature>
<evidence type="ECO:0000313" key="6">
    <source>
        <dbReference type="EMBL" id="KGO75815.1"/>
    </source>
</evidence>
<comment type="caution">
    <text evidence="6">The sequence shown here is derived from an EMBL/GenBank/DDBJ whole genome shotgun (WGS) entry which is preliminary data.</text>
</comment>
<dbReference type="InterPro" id="IPR002293">
    <property type="entry name" value="AA/rel_permease1"/>
</dbReference>
<feature type="transmembrane region" description="Helical" evidence="5">
    <location>
        <begin position="336"/>
        <end position="359"/>
    </location>
</feature>
<dbReference type="GO" id="GO:0016020">
    <property type="term" value="C:membrane"/>
    <property type="evidence" value="ECO:0007669"/>
    <property type="project" value="UniProtKB-SubCell"/>
</dbReference>
<feature type="transmembrane region" description="Helical" evidence="5">
    <location>
        <begin position="437"/>
        <end position="464"/>
    </location>
</feature>
<feature type="transmembrane region" description="Helical" evidence="5">
    <location>
        <begin position="292"/>
        <end position="316"/>
    </location>
</feature>